<dbReference type="Proteomes" id="UP001575652">
    <property type="component" value="Unassembled WGS sequence"/>
</dbReference>
<evidence type="ECO:0000313" key="10">
    <source>
        <dbReference type="EMBL" id="MFB0835957.1"/>
    </source>
</evidence>
<feature type="transmembrane region" description="Helical" evidence="7">
    <location>
        <begin position="157"/>
        <end position="176"/>
    </location>
</feature>
<dbReference type="SUPFAM" id="SSF161098">
    <property type="entry name" value="MetI-like"/>
    <property type="match status" value="1"/>
</dbReference>
<organism evidence="10 11">
    <name type="scientific">Arthrobacter halodurans</name>
    <dbReference type="NCBI Taxonomy" id="516699"/>
    <lineage>
        <taxon>Bacteria</taxon>
        <taxon>Bacillati</taxon>
        <taxon>Actinomycetota</taxon>
        <taxon>Actinomycetes</taxon>
        <taxon>Micrococcales</taxon>
        <taxon>Micrococcaceae</taxon>
        <taxon>Arthrobacter</taxon>
    </lineage>
</organism>
<reference evidence="10 11" key="1">
    <citation type="submission" date="2024-09" db="EMBL/GenBank/DDBJ databases">
        <authorList>
            <person name="Salinas-Garcia M.A."/>
            <person name="Prieme A."/>
        </authorList>
    </citation>
    <scope>NUCLEOTIDE SEQUENCE [LARGE SCALE GENOMIC DNA]</scope>
    <source>
        <strain evidence="10 11">DSM 21081</strain>
    </source>
</reference>
<evidence type="ECO:0000259" key="9">
    <source>
        <dbReference type="PROSITE" id="PS50928"/>
    </source>
</evidence>
<dbReference type="PROSITE" id="PS50928">
    <property type="entry name" value="ABC_TM1"/>
    <property type="match status" value="1"/>
</dbReference>
<keyword evidence="11" id="KW-1185">Reference proteome</keyword>
<dbReference type="EMBL" id="JBHDLJ010000016">
    <property type="protein sequence ID" value="MFB0835957.1"/>
    <property type="molecule type" value="Genomic_DNA"/>
</dbReference>
<keyword evidence="6 7" id="KW-0472">Membrane</keyword>
<keyword evidence="4 7" id="KW-0812">Transmembrane</keyword>
<accession>A0ABV4UUK5</accession>
<keyword evidence="5 7" id="KW-1133">Transmembrane helix</keyword>
<evidence type="ECO:0000256" key="8">
    <source>
        <dbReference type="SAM" id="MobiDB-lite"/>
    </source>
</evidence>
<gene>
    <name evidence="10" type="ORF">ACETWP_15305</name>
</gene>
<evidence type="ECO:0000256" key="3">
    <source>
        <dbReference type="ARBA" id="ARBA00022475"/>
    </source>
</evidence>
<dbReference type="PANTHER" id="PTHR43386">
    <property type="entry name" value="OLIGOPEPTIDE TRANSPORT SYSTEM PERMEASE PROTEIN APPC"/>
    <property type="match status" value="1"/>
</dbReference>
<keyword evidence="2 7" id="KW-0813">Transport</keyword>
<dbReference type="PANTHER" id="PTHR43386:SF1">
    <property type="entry name" value="D,D-DIPEPTIDE TRANSPORT SYSTEM PERMEASE PROTEIN DDPC-RELATED"/>
    <property type="match status" value="1"/>
</dbReference>
<proteinExistence type="inferred from homology"/>
<dbReference type="InterPro" id="IPR035906">
    <property type="entry name" value="MetI-like_sf"/>
</dbReference>
<comment type="similarity">
    <text evidence="7">Belongs to the binding-protein-dependent transport system permease family.</text>
</comment>
<feature type="region of interest" description="Disordered" evidence="8">
    <location>
        <begin position="1"/>
        <end position="33"/>
    </location>
</feature>
<evidence type="ECO:0000256" key="4">
    <source>
        <dbReference type="ARBA" id="ARBA00022692"/>
    </source>
</evidence>
<evidence type="ECO:0000256" key="5">
    <source>
        <dbReference type="ARBA" id="ARBA00022989"/>
    </source>
</evidence>
<comment type="subcellular location">
    <subcellularLocation>
        <location evidence="1 7">Cell membrane</location>
        <topology evidence="1 7">Multi-pass membrane protein</topology>
    </subcellularLocation>
</comment>
<evidence type="ECO:0000256" key="7">
    <source>
        <dbReference type="RuleBase" id="RU363032"/>
    </source>
</evidence>
<protein>
    <submittedName>
        <fullName evidence="10">ABC transporter permease</fullName>
    </submittedName>
</protein>
<feature type="transmembrane region" description="Helical" evidence="7">
    <location>
        <begin position="122"/>
        <end position="150"/>
    </location>
</feature>
<comment type="caution">
    <text evidence="10">The sequence shown here is derived from an EMBL/GenBank/DDBJ whole genome shotgun (WGS) entry which is preliminary data.</text>
</comment>
<dbReference type="InterPro" id="IPR000515">
    <property type="entry name" value="MetI-like"/>
</dbReference>
<feature type="transmembrane region" description="Helical" evidence="7">
    <location>
        <begin position="239"/>
        <end position="265"/>
    </location>
</feature>
<feature type="transmembrane region" description="Helical" evidence="7">
    <location>
        <begin position="285"/>
        <end position="308"/>
    </location>
</feature>
<dbReference type="Pfam" id="PF00528">
    <property type="entry name" value="BPD_transp_1"/>
    <property type="match status" value="1"/>
</dbReference>
<dbReference type="Pfam" id="PF12911">
    <property type="entry name" value="OppC_N"/>
    <property type="match status" value="1"/>
</dbReference>
<dbReference type="InterPro" id="IPR025966">
    <property type="entry name" value="OppC_N"/>
</dbReference>
<dbReference type="RefSeq" id="WP_373973134.1">
    <property type="nucleotide sequence ID" value="NZ_JBHDLJ010000016.1"/>
</dbReference>
<sequence>MSMTLPPAPGGSDLTPAGDGPAVPTPADGPAAKGTSVWRDAFTRLRRNPAAVAGAVIVLLFIVVAVLAPFLAPYGGDDLPGRTEITPTHIPGPGELPEYPLGLDRFGGDVLSKLIWGAQASLTIGVVSTAMGLVGGMVLGLLAGGIGGWVDNVIMRFVDILLSVPNLLLAVSIAALLGQGTYAVMIAIGVSAVPIFARLLRSSMLQQKGADYILAAQTLGLSRRTITMSHLLPNSVGPVIVQATLTLATAVIDAAALSFLGLGGGLPQTAEWGRMLTYAQAELGIAPQLAFLPGICIAITALGFTLLGESLREALDPKSRQR</sequence>
<evidence type="ECO:0000256" key="6">
    <source>
        <dbReference type="ARBA" id="ARBA00023136"/>
    </source>
</evidence>
<evidence type="ECO:0000313" key="11">
    <source>
        <dbReference type="Proteomes" id="UP001575652"/>
    </source>
</evidence>
<keyword evidence="3" id="KW-1003">Cell membrane</keyword>
<evidence type="ECO:0000256" key="1">
    <source>
        <dbReference type="ARBA" id="ARBA00004651"/>
    </source>
</evidence>
<dbReference type="Gene3D" id="1.10.3720.10">
    <property type="entry name" value="MetI-like"/>
    <property type="match status" value="1"/>
</dbReference>
<dbReference type="CDD" id="cd06261">
    <property type="entry name" value="TM_PBP2"/>
    <property type="match status" value="1"/>
</dbReference>
<feature type="transmembrane region" description="Helical" evidence="7">
    <location>
        <begin position="50"/>
        <end position="72"/>
    </location>
</feature>
<dbReference type="InterPro" id="IPR050366">
    <property type="entry name" value="BP-dependent_transpt_permease"/>
</dbReference>
<name>A0ABV4UUK5_9MICC</name>
<feature type="transmembrane region" description="Helical" evidence="7">
    <location>
        <begin position="182"/>
        <end position="200"/>
    </location>
</feature>
<evidence type="ECO:0000256" key="2">
    <source>
        <dbReference type="ARBA" id="ARBA00022448"/>
    </source>
</evidence>
<feature type="domain" description="ABC transmembrane type-1" evidence="9">
    <location>
        <begin position="118"/>
        <end position="308"/>
    </location>
</feature>